<feature type="transmembrane region" description="Helical" evidence="6">
    <location>
        <begin position="7"/>
        <end position="26"/>
    </location>
</feature>
<evidence type="ECO:0000256" key="4">
    <source>
        <dbReference type="ARBA" id="ARBA00023136"/>
    </source>
</evidence>
<feature type="transmembrane region" description="Helical" evidence="6">
    <location>
        <begin position="32"/>
        <end position="50"/>
    </location>
</feature>
<feature type="transmembrane region" description="Helical" evidence="6">
    <location>
        <begin position="714"/>
        <end position="732"/>
    </location>
</feature>
<feature type="compositionally biased region" description="Low complexity" evidence="5">
    <location>
        <begin position="308"/>
        <end position="320"/>
    </location>
</feature>
<evidence type="ECO:0000256" key="3">
    <source>
        <dbReference type="ARBA" id="ARBA00022989"/>
    </source>
</evidence>
<evidence type="ECO:0000256" key="6">
    <source>
        <dbReference type="SAM" id="Phobius"/>
    </source>
</evidence>
<name>A0A1B9GL84_9TREE</name>
<dbReference type="InterPro" id="IPR023244">
    <property type="entry name" value="Brefeldin_A-sensitivity_4"/>
</dbReference>
<evidence type="ECO:0000256" key="2">
    <source>
        <dbReference type="ARBA" id="ARBA00022692"/>
    </source>
</evidence>
<feature type="transmembrane region" description="Helical" evidence="6">
    <location>
        <begin position="62"/>
        <end position="84"/>
    </location>
</feature>
<feature type="transmembrane region" description="Helical" evidence="6">
    <location>
        <begin position="691"/>
        <end position="708"/>
    </location>
</feature>
<keyword evidence="9" id="KW-1185">Reference proteome</keyword>
<gene>
    <name evidence="8" type="ORF">I316_06555</name>
</gene>
<keyword evidence="3 6" id="KW-1133">Transmembrane helix</keyword>
<feature type="transmembrane region" description="Helical" evidence="6">
    <location>
        <begin position="96"/>
        <end position="117"/>
    </location>
</feature>
<reference evidence="8 9" key="1">
    <citation type="submission" date="2013-07" db="EMBL/GenBank/DDBJ databases">
        <title>The Genome Sequence of Cryptococcus heveanensis BCC8398.</title>
        <authorList>
            <consortium name="The Broad Institute Genome Sequencing Platform"/>
            <person name="Cuomo C."/>
            <person name="Litvintseva A."/>
            <person name="Chen Y."/>
            <person name="Heitman J."/>
            <person name="Sun S."/>
            <person name="Springer D."/>
            <person name="Dromer F."/>
            <person name="Young S.K."/>
            <person name="Zeng Q."/>
            <person name="Gargeya S."/>
            <person name="Fitzgerald M."/>
            <person name="Abouelleil A."/>
            <person name="Alvarado L."/>
            <person name="Berlin A.M."/>
            <person name="Chapman S.B."/>
            <person name="Dewar J."/>
            <person name="Goldberg J."/>
            <person name="Griggs A."/>
            <person name="Gujja S."/>
            <person name="Hansen M."/>
            <person name="Howarth C."/>
            <person name="Imamovic A."/>
            <person name="Larimer J."/>
            <person name="McCowan C."/>
            <person name="Murphy C."/>
            <person name="Pearson M."/>
            <person name="Priest M."/>
            <person name="Roberts A."/>
            <person name="Saif S."/>
            <person name="Shea T."/>
            <person name="Sykes S."/>
            <person name="Wortman J."/>
            <person name="Nusbaum C."/>
            <person name="Birren B."/>
        </authorList>
    </citation>
    <scope>NUCLEOTIDE SEQUENCE [LARGE SCALE GENOMIC DNA]</scope>
    <source>
        <strain evidence="8 9">BCC8398</strain>
    </source>
</reference>
<organism evidence="8 9">
    <name type="scientific">Kwoniella heveanensis BCC8398</name>
    <dbReference type="NCBI Taxonomy" id="1296120"/>
    <lineage>
        <taxon>Eukaryota</taxon>
        <taxon>Fungi</taxon>
        <taxon>Dikarya</taxon>
        <taxon>Basidiomycota</taxon>
        <taxon>Agaricomycotina</taxon>
        <taxon>Tremellomycetes</taxon>
        <taxon>Tremellales</taxon>
        <taxon>Cryptococcaceae</taxon>
        <taxon>Kwoniella</taxon>
    </lineage>
</organism>
<feature type="transmembrane region" description="Helical" evidence="6">
    <location>
        <begin position="770"/>
        <end position="790"/>
    </location>
</feature>
<feature type="transmembrane region" description="Helical" evidence="6">
    <location>
        <begin position="739"/>
        <end position="758"/>
    </location>
</feature>
<dbReference type="PANTHER" id="PTHR47804:SF3">
    <property type="entry name" value="PROTEIN BRE4"/>
    <property type="match status" value="1"/>
</dbReference>
<feature type="transmembrane region" description="Helical" evidence="6">
    <location>
        <begin position="154"/>
        <end position="172"/>
    </location>
</feature>
<feature type="region of interest" description="Disordered" evidence="5">
    <location>
        <begin position="547"/>
        <end position="568"/>
    </location>
</feature>
<reference evidence="9" key="2">
    <citation type="submission" date="2013-12" db="EMBL/GenBank/DDBJ databases">
        <title>Evolution of pathogenesis and genome organization in the Tremellales.</title>
        <authorList>
            <person name="Cuomo C."/>
            <person name="Litvintseva A."/>
            <person name="Heitman J."/>
            <person name="Chen Y."/>
            <person name="Sun S."/>
            <person name="Springer D."/>
            <person name="Dromer F."/>
            <person name="Young S."/>
            <person name="Zeng Q."/>
            <person name="Chapman S."/>
            <person name="Gujja S."/>
            <person name="Saif S."/>
            <person name="Birren B."/>
        </authorList>
    </citation>
    <scope>NUCLEOTIDE SEQUENCE [LARGE SCALE GENOMIC DNA]</scope>
    <source>
        <strain evidence="9">BCC8398</strain>
    </source>
</reference>
<dbReference type="InterPro" id="IPR049453">
    <property type="entry name" value="Memb_transporter_dom"/>
</dbReference>
<evidence type="ECO:0000313" key="9">
    <source>
        <dbReference type="Proteomes" id="UP000092666"/>
    </source>
</evidence>
<feature type="region of interest" description="Disordered" evidence="5">
    <location>
        <begin position="968"/>
        <end position="993"/>
    </location>
</feature>
<keyword evidence="4 6" id="KW-0472">Membrane</keyword>
<feature type="transmembrane region" description="Helical" evidence="6">
    <location>
        <begin position="129"/>
        <end position="148"/>
    </location>
</feature>
<dbReference type="STRING" id="1296120.A0A1B9GL84"/>
<comment type="subcellular location">
    <subcellularLocation>
        <location evidence="1">Membrane</location>
        <topology evidence="1">Multi-pass membrane protein</topology>
    </subcellularLocation>
</comment>
<feature type="region of interest" description="Disordered" evidence="5">
    <location>
        <begin position="448"/>
        <end position="473"/>
    </location>
</feature>
<dbReference type="GO" id="GO:0016020">
    <property type="term" value="C:membrane"/>
    <property type="evidence" value="ECO:0007669"/>
    <property type="project" value="UniProtKB-SubCell"/>
</dbReference>
<evidence type="ECO:0000256" key="1">
    <source>
        <dbReference type="ARBA" id="ARBA00004141"/>
    </source>
</evidence>
<dbReference type="PRINTS" id="PR02047">
    <property type="entry name" value="BREFELDNASP4"/>
</dbReference>
<dbReference type="Proteomes" id="UP000092666">
    <property type="component" value="Unassembled WGS sequence"/>
</dbReference>
<protein>
    <recommendedName>
        <fullName evidence="7">Integral membrane bound transporter domain-containing protein</fullName>
    </recommendedName>
</protein>
<evidence type="ECO:0000259" key="7">
    <source>
        <dbReference type="Pfam" id="PF13515"/>
    </source>
</evidence>
<keyword evidence="2 6" id="KW-0812">Transmembrane</keyword>
<sequence length="1042" mass="116113">MDWVSRLRLLAIPTLMAFLSFVFVVIKPWSKIAGQWAFLVYTSNLIFFFPRGHVAAQAEATVLGLLGGTIGIAWSTATLSVAAYCGRTYGPDSDQSRAILGLGLALLSLAAGFVRSYSRRLQAFSKISLFFPIFMLTSQQAITNVTAAHFLEQFYVLVFSAVFALLPTLLLAPRQSSNQLGIQINESVQTVCALLPLSISSLLDVDGHMNKHGRSESANPNMKALEAQSDPLPPPNQDQLAKQLKAAVSSLHISKTWYIKDSRLMDHQSTSLLAVIKSLQRLQRNPLMGQTSHAPGDRIRAALQKSFPQPSSRPSSVGSGPKKRRSFSLQRHHRKSFSTPDTEMSPVGESPLRPKHRHLTSNFGRPNDSHRTIPLASRPDLKDASQHLVKAVVEALGLVNVQLARKFRWPSPVDRAEEKEGTLREELFDARVKLEDVLNEVQRALGTLLSGSETPNEAEGERRSDSSETPLAAGQIGHVGFSESTDVTSLLRNKDRFRLAFYMTALLDLAKDVHGITDTVIEASSKDMSAFSWLAFFRLGWMRHDENEDDEEQEGHETELVAEEEQPHDQMKEYQDMDFVTAHLYKSRPSSSSPGDRFARAWRMIWDRPKVIKSRVMISRTTHRVKHSRHVMFAFKLALGISLLSIPALLSPGQAGRNWYETSRGGWMVVSYMFVLEDTTGAILKIGFLRGLGCLIGAVTGYVCALIAHENPYALVTLATATSVPISWHILFNKTTPALGVQTGITLPPLLFITYLGYANGQSDFELAWYRFTEIIIGTAAAVLFGTSVWPVHARVQYFRAVSGTMERITEFYLRMSRDLVRSSLVYRVDDKQYDTLEAKIKRDLALSRTLIAIQRQEISLLPRPVRLYSEIIDASERLLETLVEIRMLRFSVPRKATVLDVLPIRRELISTILINLWACGHAFHSRSPLPQFLPSPRSPLSELMEVTDEHARDIRAFRNTYVDGEGKSRERGRALGGTAMERERSASPAISGTSSATYQAEMAILYAMAENEALGEVCNILEEIVAAAKTLFGSQSFLDPT</sequence>
<feature type="compositionally biased region" description="Basic residues" evidence="5">
    <location>
        <begin position="321"/>
        <end position="336"/>
    </location>
</feature>
<feature type="region of interest" description="Disordered" evidence="5">
    <location>
        <begin position="305"/>
        <end position="373"/>
    </location>
</feature>
<dbReference type="InterPro" id="IPR052430">
    <property type="entry name" value="IVT-Associated"/>
</dbReference>
<feature type="compositionally biased region" description="Basic and acidic residues" evidence="5">
    <location>
        <begin position="555"/>
        <end position="568"/>
    </location>
</feature>
<dbReference type="PANTHER" id="PTHR47804">
    <property type="entry name" value="60S RIBOSOMAL PROTEIN L19"/>
    <property type="match status" value="1"/>
</dbReference>
<dbReference type="EMBL" id="KV700131">
    <property type="protein sequence ID" value="OCF31748.1"/>
    <property type="molecule type" value="Genomic_DNA"/>
</dbReference>
<dbReference type="AlphaFoldDB" id="A0A1B9GL84"/>
<feature type="domain" description="Integral membrane bound transporter" evidence="7">
    <location>
        <begin position="659"/>
        <end position="785"/>
    </location>
</feature>
<dbReference type="Pfam" id="PF13515">
    <property type="entry name" value="FUSC_2"/>
    <property type="match status" value="1"/>
</dbReference>
<evidence type="ECO:0000313" key="8">
    <source>
        <dbReference type="EMBL" id="OCF31748.1"/>
    </source>
</evidence>
<dbReference type="OrthoDB" id="68611at2759"/>
<feature type="transmembrane region" description="Helical" evidence="6">
    <location>
        <begin position="633"/>
        <end position="653"/>
    </location>
</feature>
<evidence type="ECO:0000256" key="5">
    <source>
        <dbReference type="SAM" id="MobiDB-lite"/>
    </source>
</evidence>
<proteinExistence type="predicted"/>
<accession>A0A1B9GL84</accession>